<evidence type="ECO:0000256" key="1">
    <source>
        <dbReference type="SAM" id="Phobius"/>
    </source>
</evidence>
<protein>
    <recommendedName>
        <fullName evidence="3">MotA/TolQ/ExbB proton channel domain-containing protein</fullName>
    </recommendedName>
</protein>
<evidence type="ECO:0008006" key="3">
    <source>
        <dbReference type="Google" id="ProtNLM"/>
    </source>
</evidence>
<name>A0A382EV68_9ZZZZ</name>
<sequence length="71" mass="7720">MLKRLIYAIIIPFISVLTVAVFAISLGYIFYNLPVLGSGEGELKNLSVVLAGMSILIGTPVMAYLVVKYIK</sequence>
<dbReference type="EMBL" id="UINC01046491">
    <property type="protein sequence ID" value="SVB54578.1"/>
    <property type="molecule type" value="Genomic_DNA"/>
</dbReference>
<dbReference type="AlphaFoldDB" id="A0A382EV68"/>
<gene>
    <name evidence="2" type="ORF">METZ01_LOCUS207432</name>
</gene>
<organism evidence="2">
    <name type="scientific">marine metagenome</name>
    <dbReference type="NCBI Taxonomy" id="408172"/>
    <lineage>
        <taxon>unclassified sequences</taxon>
        <taxon>metagenomes</taxon>
        <taxon>ecological metagenomes</taxon>
    </lineage>
</organism>
<keyword evidence="1" id="KW-1133">Transmembrane helix</keyword>
<feature type="transmembrane region" description="Helical" evidence="1">
    <location>
        <begin position="7"/>
        <end position="31"/>
    </location>
</feature>
<keyword evidence="1" id="KW-0472">Membrane</keyword>
<keyword evidence="1" id="KW-0812">Transmembrane</keyword>
<feature type="transmembrane region" description="Helical" evidence="1">
    <location>
        <begin position="46"/>
        <end position="67"/>
    </location>
</feature>
<evidence type="ECO:0000313" key="2">
    <source>
        <dbReference type="EMBL" id="SVB54578.1"/>
    </source>
</evidence>
<proteinExistence type="predicted"/>
<accession>A0A382EV68</accession>
<reference evidence="2" key="1">
    <citation type="submission" date="2018-05" db="EMBL/GenBank/DDBJ databases">
        <authorList>
            <person name="Lanie J.A."/>
            <person name="Ng W.-L."/>
            <person name="Kazmierczak K.M."/>
            <person name="Andrzejewski T.M."/>
            <person name="Davidsen T.M."/>
            <person name="Wayne K.J."/>
            <person name="Tettelin H."/>
            <person name="Glass J.I."/>
            <person name="Rusch D."/>
            <person name="Podicherti R."/>
            <person name="Tsui H.-C.T."/>
            <person name="Winkler M.E."/>
        </authorList>
    </citation>
    <scope>NUCLEOTIDE SEQUENCE</scope>
</reference>